<keyword evidence="1" id="KW-0812">Transmembrane</keyword>
<keyword evidence="1" id="KW-0472">Membrane</keyword>
<evidence type="ECO:0000313" key="3">
    <source>
        <dbReference type="Proteomes" id="UP000272771"/>
    </source>
</evidence>
<dbReference type="STRING" id="28091.SAMEA3174300_01352"/>
<dbReference type="KEGG" id="nwe:SAMEA3174300_1352"/>
<organism evidence="2 3">
    <name type="scientific">Neisseria weaveri</name>
    <dbReference type="NCBI Taxonomy" id="28091"/>
    <lineage>
        <taxon>Bacteria</taxon>
        <taxon>Pseudomonadati</taxon>
        <taxon>Pseudomonadota</taxon>
        <taxon>Betaproteobacteria</taxon>
        <taxon>Neisseriales</taxon>
        <taxon>Neisseriaceae</taxon>
        <taxon>Neisseria</taxon>
    </lineage>
</organism>
<keyword evidence="3" id="KW-1185">Reference proteome</keyword>
<name>A0A448VL74_9NEIS</name>
<accession>A0A448VL74</accession>
<dbReference type="InterPro" id="IPR051311">
    <property type="entry name" value="DedA_domain"/>
</dbReference>
<dbReference type="PANTHER" id="PTHR42709:SF4">
    <property type="entry name" value="INNER MEMBRANE PROTEIN YQAA"/>
    <property type="match status" value="1"/>
</dbReference>
<feature type="transmembrane region" description="Helical" evidence="1">
    <location>
        <begin position="82"/>
        <end position="105"/>
    </location>
</feature>
<dbReference type="PANTHER" id="PTHR42709">
    <property type="entry name" value="ALKALINE PHOSPHATASE LIKE PROTEIN"/>
    <property type="match status" value="1"/>
</dbReference>
<sequence>MELWWQYGALAASAFTSATVLPGTSEAAFLAFLHAYPQHWLAALLVAGLFNGLGSMVSYAMGYWLPVKKRPSEKIMAYLQKWGVWTLLLAWVPVVGDGLPLAAGWLRLNPWLSSVVLVAGKFLRYGFLLGAARALF</sequence>
<dbReference type="EMBL" id="LR134533">
    <property type="protein sequence ID" value="VEJ50501.1"/>
    <property type="molecule type" value="Genomic_DNA"/>
</dbReference>
<feature type="transmembrane region" description="Helical" evidence="1">
    <location>
        <begin position="37"/>
        <end position="61"/>
    </location>
</feature>
<protein>
    <submittedName>
        <fullName evidence="2">Membrane protein</fullName>
    </submittedName>
</protein>
<dbReference type="Proteomes" id="UP000272771">
    <property type="component" value="Chromosome"/>
</dbReference>
<evidence type="ECO:0000256" key="1">
    <source>
        <dbReference type="SAM" id="Phobius"/>
    </source>
</evidence>
<evidence type="ECO:0000313" key="2">
    <source>
        <dbReference type="EMBL" id="VEJ50501.1"/>
    </source>
</evidence>
<dbReference type="RefSeq" id="WP_004282686.1">
    <property type="nucleotide sequence ID" value="NZ_CAUJRG010000002.1"/>
</dbReference>
<keyword evidence="1" id="KW-1133">Transmembrane helix</keyword>
<gene>
    <name evidence="2" type="primary">yqaA</name>
    <name evidence="2" type="ORF">NCTC12742_00727</name>
</gene>
<dbReference type="AlphaFoldDB" id="A0A448VL74"/>
<reference evidence="2 3" key="1">
    <citation type="submission" date="2018-12" db="EMBL/GenBank/DDBJ databases">
        <authorList>
            <consortium name="Pathogen Informatics"/>
        </authorList>
    </citation>
    <scope>NUCLEOTIDE SEQUENCE [LARGE SCALE GENOMIC DNA]</scope>
    <source>
        <strain evidence="2 3">NCTC12742</strain>
    </source>
</reference>
<dbReference type="OrthoDB" id="5419086at2"/>
<proteinExistence type="predicted"/>